<dbReference type="GO" id="GO:0008097">
    <property type="term" value="F:5S rRNA binding"/>
    <property type="evidence" value="ECO:0007669"/>
    <property type="project" value="InterPro"/>
</dbReference>
<dbReference type="GO" id="GO:0006412">
    <property type="term" value="P:translation"/>
    <property type="evidence" value="ECO:0007669"/>
    <property type="project" value="InterPro"/>
</dbReference>
<evidence type="ECO:0000259" key="6">
    <source>
        <dbReference type="Pfam" id="PF14693"/>
    </source>
</evidence>
<dbReference type="EMBL" id="OC932094">
    <property type="protein sequence ID" value="CAD7659387.1"/>
    <property type="molecule type" value="Genomic_DNA"/>
</dbReference>
<dbReference type="SUPFAM" id="SSF50715">
    <property type="entry name" value="Ribosomal protein L25-like"/>
    <property type="match status" value="1"/>
</dbReference>
<dbReference type="InterPro" id="IPR011035">
    <property type="entry name" value="Ribosomal_bL25/Gln-tRNA_synth"/>
</dbReference>
<protein>
    <recommendedName>
        <fullName evidence="9">General stress protein CTC</fullName>
    </recommendedName>
</protein>
<evidence type="ECO:0000256" key="1">
    <source>
        <dbReference type="ARBA" id="ARBA00022730"/>
    </source>
</evidence>
<dbReference type="InterPro" id="IPR020056">
    <property type="entry name" value="Rbsml_bL25/Gln-tRNA_synth_N"/>
</dbReference>
<dbReference type="InterPro" id="IPR001021">
    <property type="entry name" value="Ribosomal_bL25_long"/>
</dbReference>
<evidence type="ECO:0008006" key="9">
    <source>
        <dbReference type="Google" id="ProtNLM"/>
    </source>
</evidence>
<evidence type="ECO:0000256" key="3">
    <source>
        <dbReference type="ARBA" id="ARBA00022980"/>
    </source>
</evidence>
<dbReference type="OrthoDB" id="8111404at2759"/>
<dbReference type="HAMAP" id="MF_01334">
    <property type="entry name" value="Ribosomal_bL25_CTC"/>
    <property type="match status" value="1"/>
</dbReference>
<dbReference type="InterPro" id="IPR020930">
    <property type="entry name" value="Ribosomal_uL5_bac-type"/>
</dbReference>
<dbReference type="Gene3D" id="2.40.240.10">
    <property type="entry name" value="Ribosomal Protein L25, Chain P"/>
    <property type="match status" value="1"/>
</dbReference>
<dbReference type="Pfam" id="PF14693">
    <property type="entry name" value="Ribosomal_TL5_C"/>
    <property type="match status" value="1"/>
</dbReference>
<evidence type="ECO:0000256" key="4">
    <source>
        <dbReference type="ARBA" id="ARBA00023274"/>
    </source>
</evidence>
<evidence type="ECO:0000259" key="5">
    <source>
        <dbReference type="Pfam" id="PF01386"/>
    </source>
</evidence>
<sequence length="201" mass="22369">MSEVVELIASRRTKYGTGAARALRNEGQIPAIIYGAGNSPLAISIEEKGITKHYRKPCFISTIVHLKVDNEKYVLLPKAVDLHPIKDTVHHVDFVYLNKEIQKMEVPIIFEGKERSLGVKRGGFFNIIKRTVKLSCDVNNIPKNIVVNVTNMYIGHSIKASSITLPTGCEFVNKDDFIIATIIGRRGSKAEEENTETSCIT</sequence>
<feature type="domain" description="Large ribosomal subunit protein bL25 L25" evidence="5">
    <location>
        <begin position="9"/>
        <end position="94"/>
    </location>
</feature>
<dbReference type="NCBIfam" id="TIGR00731">
    <property type="entry name" value="bL25_bact_ctc"/>
    <property type="match status" value="1"/>
</dbReference>
<keyword evidence="4" id="KW-0687">Ribonucleoprotein</keyword>
<dbReference type="Pfam" id="PF01386">
    <property type="entry name" value="Ribosomal_L25p"/>
    <property type="match status" value="1"/>
</dbReference>
<keyword evidence="1" id="KW-0699">rRNA-binding</keyword>
<name>A0A7R9QVH3_9ACAR</name>
<dbReference type="InterPro" id="IPR020057">
    <property type="entry name" value="Ribosomal_bL25_b-dom"/>
</dbReference>
<keyword evidence="2" id="KW-0694">RNA-binding</keyword>
<dbReference type="GO" id="GO:0003735">
    <property type="term" value="F:structural constituent of ribosome"/>
    <property type="evidence" value="ECO:0007669"/>
    <property type="project" value="InterPro"/>
</dbReference>
<accession>A0A7R9QVH3</accession>
<evidence type="ECO:0000256" key="2">
    <source>
        <dbReference type="ARBA" id="ARBA00022884"/>
    </source>
</evidence>
<dbReference type="Gene3D" id="2.170.120.20">
    <property type="entry name" value="Ribosomal protein L25, beta domain"/>
    <property type="match status" value="1"/>
</dbReference>
<reference evidence="7" key="1">
    <citation type="submission" date="2020-11" db="EMBL/GenBank/DDBJ databases">
        <authorList>
            <person name="Tran Van P."/>
        </authorList>
    </citation>
    <scope>NUCLEOTIDE SEQUENCE</scope>
</reference>
<dbReference type="Proteomes" id="UP000728032">
    <property type="component" value="Unassembled WGS sequence"/>
</dbReference>
<dbReference type="EMBL" id="CAJPVJ010017269">
    <property type="protein sequence ID" value="CAG2176549.1"/>
    <property type="molecule type" value="Genomic_DNA"/>
</dbReference>
<dbReference type="AlphaFoldDB" id="A0A7R9QVH3"/>
<keyword evidence="8" id="KW-1185">Reference proteome</keyword>
<dbReference type="GO" id="GO:0022625">
    <property type="term" value="C:cytosolic large ribosomal subunit"/>
    <property type="evidence" value="ECO:0007669"/>
    <property type="project" value="TreeGrafter"/>
</dbReference>
<evidence type="ECO:0000313" key="7">
    <source>
        <dbReference type="EMBL" id="CAD7659387.1"/>
    </source>
</evidence>
<dbReference type="InterPro" id="IPR037121">
    <property type="entry name" value="Ribosomal_bL25_C"/>
</dbReference>
<keyword evidence="3" id="KW-0689">Ribosomal protein</keyword>
<dbReference type="PANTHER" id="PTHR33284">
    <property type="entry name" value="RIBOSOMAL PROTEIN L25/GLN-TRNA SYNTHETASE, ANTI-CODON-BINDING DOMAIN-CONTAINING PROTEIN"/>
    <property type="match status" value="1"/>
</dbReference>
<evidence type="ECO:0000313" key="8">
    <source>
        <dbReference type="Proteomes" id="UP000728032"/>
    </source>
</evidence>
<dbReference type="NCBIfam" id="NF004128">
    <property type="entry name" value="PRK05618.1-2"/>
    <property type="match status" value="1"/>
</dbReference>
<dbReference type="InterPro" id="IPR029751">
    <property type="entry name" value="Ribosomal_L25_dom"/>
</dbReference>
<dbReference type="PANTHER" id="PTHR33284:SF1">
    <property type="entry name" value="RIBOSOMAL PROTEIN L25_GLN-TRNA SYNTHETASE, ANTI-CODON-BINDING DOMAIN-CONTAINING PROTEIN"/>
    <property type="match status" value="1"/>
</dbReference>
<proteinExistence type="inferred from homology"/>
<organism evidence="7">
    <name type="scientific">Oppiella nova</name>
    <dbReference type="NCBI Taxonomy" id="334625"/>
    <lineage>
        <taxon>Eukaryota</taxon>
        <taxon>Metazoa</taxon>
        <taxon>Ecdysozoa</taxon>
        <taxon>Arthropoda</taxon>
        <taxon>Chelicerata</taxon>
        <taxon>Arachnida</taxon>
        <taxon>Acari</taxon>
        <taxon>Acariformes</taxon>
        <taxon>Sarcoptiformes</taxon>
        <taxon>Oribatida</taxon>
        <taxon>Brachypylina</taxon>
        <taxon>Oppioidea</taxon>
        <taxon>Oppiidae</taxon>
        <taxon>Oppiella</taxon>
    </lineage>
</organism>
<feature type="domain" description="Large ribosomal subunit protein bL25 beta" evidence="6">
    <location>
        <begin position="103"/>
        <end position="184"/>
    </location>
</feature>
<dbReference type="CDD" id="cd00495">
    <property type="entry name" value="Ribosomal_L25_TL5_CTC"/>
    <property type="match status" value="1"/>
</dbReference>
<dbReference type="NCBIfam" id="NF004612">
    <property type="entry name" value="PRK05943.1"/>
    <property type="match status" value="1"/>
</dbReference>
<gene>
    <name evidence="7" type="ORF">ONB1V03_LOCUS15983</name>
</gene>